<organism evidence="1 2">
    <name type="scientific">Araneus ventricosus</name>
    <name type="common">Orbweaver spider</name>
    <name type="synonym">Epeira ventricosa</name>
    <dbReference type="NCBI Taxonomy" id="182803"/>
    <lineage>
        <taxon>Eukaryota</taxon>
        <taxon>Metazoa</taxon>
        <taxon>Ecdysozoa</taxon>
        <taxon>Arthropoda</taxon>
        <taxon>Chelicerata</taxon>
        <taxon>Arachnida</taxon>
        <taxon>Araneae</taxon>
        <taxon>Araneomorphae</taxon>
        <taxon>Entelegynae</taxon>
        <taxon>Araneoidea</taxon>
        <taxon>Araneidae</taxon>
        <taxon>Araneus</taxon>
    </lineage>
</organism>
<keyword evidence="2" id="KW-1185">Reference proteome</keyword>
<dbReference type="Proteomes" id="UP000499080">
    <property type="component" value="Unassembled WGS sequence"/>
</dbReference>
<evidence type="ECO:0000313" key="1">
    <source>
        <dbReference type="EMBL" id="GBO37358.1"/>
    </source>
</evidence>
<evidence type="ECO:0000313" key="2">
    <source>
        <dbReference type="Proteomes" id="UP000499080"/>
    </source>
</evidence>
<reference evidence="1 2" key="1">
    <citation type="journal article" date="2019" name="Sci. Rep.">
        <title>Orb-weaving spider Araneus ventricosus genome elucidates the spidroin gene catalogue.</title>
        <authorList>
            <person name="Kono N."/>
            <person name="Nakamura H."/>
            <person name="Ohtoshi R."/>
            <person name="Moran D.A.P."/>
            <person name="Shinohara A."/>
            <person name="Yoshida Y."/>
            <person name="Fujiwara M."/>
            <person name="Mori M."/>
            <person name="Tomita M."/>
            <person name="Arakawa K."/>
        </authorList>
    </citation>
    <scope>NUCLEOTIDE SEQUENCE [LARGE SCALE GENOMIC DNA]</scope>
</reference>
<dbReference type="AlphaFoldDB" id="A0A4Y2WKY1"/>
<dbReference type="EMBL" id="BGPR01061747">
    <property type="protein sequence ID" value="GBO37358.1"/>
    <property type="molecule type" value="Genomic_DNA"/>
</dbReference>
<name>A0A4Y2WKY1_ARAVE</name>
<sequence length="93" mass="10402">MRSSIKIERTFVSTLLLLGRFLNGKHYIVCQVNCANQPAVARCSVMPNNYPYLGGIRMAPIMPRPAPIRQNTTPFSISMTKLKRHLHLPGPVA</sequence>
<comment type="caution">
    <text evidence="1">The sequence shown here is derived from an EMBL/GenBank/DDBJ whole genome shotgun (WGS) entry which is preliminary data.</text>
</comment>
<gene>
    <name evidence="1" type="ORF">AVEN_165766_1</name>
</gene>
<protein>
    <submittedName>
        <fullName evidence="1">Uncharacterized protein</fullName>
    </submittedName>
</protein>
<proteinExistence type="predicted"/>
<accession>A0A4Y2WKY1</accession>